<evidence type="ECO:0000256" key="1">
    <source>
        <dbReference type="SAM" id="MobiDB-lite"/>
    </source>
</evidence>
<comment type="caution">
    <text evidence="2">The sequence shown here is derived from an EMBL/GenBank/DDBJ whole genome shotgun (WGS) entry which is preliminary data.</text>
</comment>
<feature type="compositionally biased region" description="Polar residues" evidence="1">
    <location>
        <begin position="64"/>
        <end position="74"/>
    </location>
</feature>
<sequence length="173" mass="18943">MPYQWTAERERQMLLLAISRANLRPSADTWTAVAALLGGGLSASAVSQKYYKLRNESDKKLQGAGQNLSAPSTPTKRKREGEVKTPTKRSKQAVKQEILDGEPFSDMSSPVSESQGVKAEEEPKVEIDAYPTDESFYVPVDYFKNGYGQITPESSMASSSMSSYASGSYLGRV</sequence>
<name>A0A072PD92_9EURO</name>
<feature type="compositionally biased region" description="Low complexity" evidence="1">
    <location>
        <begin position="154"/>
        <end position="173"/>
    </location>
</feature>
<keyword evidence="3" id="KW-1185">Reference proteome</keyword>
<accession>A0A072PD92</accession>
<dbReference type="Proteomes" id="UP000027920">
    <property type="component" value="Unassembled WGS sequence"/>
</dbReference>
<dbReference type="VEuPathDB" id="FungiDB:A1O9_10525"/>
<feature type="compositionally biased region" description="Basic and acidic residues" evidence="1">
    <location>
        <begin position="118"/>
        <end position="127"/>
    </location>
</feature>
<dbReference type="OrthoDB" id="4159272at2759"/>
<dbReference type="HOGENOM" id="CLU_085117_0_0_1"/>
<reference evidence="2 3" key="1">
    <citation type="submission" date="2013-03" db="EMBL/GenBank/DDBJ databases">
        <title>The Genome Sequence of Exophiala aquamarina CBS 119918.</title>
        <authorList>
            <consortium name="The Broad Institute Genomics Platform"/>
            <person name="Cuomo C."/>
            <person name="de Hoog S."/>
            <person name="Gorbushina A."/>
            <person name="Walker B."/>
            <person name="Young S.K."/>
            <person name="Zeng Q."/>
            <person name="Gargeya S."/>
            <person name="Fitzgerald M."/>
            <person name="Haas B."/>
            <person name="Abouelleil A."/>
            <person name="Allen A.W."/>
            <person name="Alvarado L."/>
            <person name="Arachchi H.M."/>
            <person name="Berlin A.M."/>
            <person name="Chapman S.B."/>
            <person name="Gainer-Dewar J."/>
            <person name="Goldberg J."/>
            <person name="Griggs A."/>
            <person name="Gujja S."/>
            <person name="Hansen M."/>
            <person name="Howarth C."/>
            <person name="Imamovic A."/>
            <person name="Ireland A."/>
            <person name="Larimer J."/>
            <person name="McCowan C."/>
            <person name="Murphy C."/>
            <person name="Pearson M."/>
            <person name="Poon T.W."/>
            <person name="Priest M."/>
            <person name="Roberts A."/>
            <person name="Saif S."/>
            <person name="Shea T."/>
            <person name="Sisk P."/>
            <person name="Sykes S."/>
            <person name="Wortman J."/>
            <person name="Nusbaum C."/>
            <person name="Birren B."/>
        </authorList>
    </citation>
    <scope>NUCLEOTIDE SEQUENCE [LARGE SCALE GENOMIC DNA]</scope>
    <source>
        <strain evidence="2 3">CBS 119918</strain>
    </source>
</reference>
<evidence type="ECO:0000313" key="2">
    <source>
        <dbReference type="EMBL" id="KEF53550.1"/>
    </source>
</evidence>
<evidence type="ECO:0008006" key="4">
    <source>
        <dbReference type="Google" id="ProtNLM"/>
    </source>
</evidence>
<organism evidence="2 3">
    <name type="scientific">Exophiala aquamarina CBS 119918</name>
    <dbReference type="NCBI Taxonomy" id="1182545"/>
    <lineage>
        <taxon>Eukaryota</taxon>
        <taxon>Fungi</taxon>
        <taxon>Dikarya</taxon>
        <taxon>Ascomycota</taxon>
        <taxon>Pezizomycotina</taxon>
        <taxon>Eurotiomycetes</taxon>
        <taxon>Chaetothyriomycetidae</taxon>
        <taxon>Chaetothyriales</taxon>
        <taxon>Herpotrichiellaceae</taxon>
        <taxon>Exophiala</taxon>
    </lineage>
</organism>
<feature type="region of interest" description="Disordered" evidence="1">
    <location>
        <begin position="151"/>
        <end position="173"/>
    </location>
</feature>
<feature type="region of interest" description="Disordered" evidence="1">
    <location>
        <begin position="57"/>
        <end position="130"/>
    </location>
</feature>
<dbReference type="RefSeq" id="XP_013256140.1">
    <property type="nucleotide sequence ID" value="XM_013400686.1"/>
</dbReference>
<evidence type="ECO:0000313" key="3">
    <source>
        <dbReference type="Proteomes" id="UP000027920"/>
    </source>
</evidence>
<feature type="compositionally biased region" description="Polar residues" evidence="1">
    <location>
        <begin position="106"/>
        <end position="115"/>
    </location>
</feature>
<gene>
    <name evidence="2" type="ORF">A1O9_10525</name>
</gene>
<protein>
    <recommendedName>
        <fullName evidence="4">Myb-like domain-containing protein</fullName>
    </recommendedName>
</protein>
<proteinExistence type="predicted"/>
<dbReference type="AlphaFoldDB" id="A0A072PD92"/>
<dbReference type="GeneID" id="25285429"/>
<dbReference type="EMBL" id="AMGV01000013">
    <property type="protein sequence ID" value="KEF53550.1"/>
    <property type="molecule type" value="Genomic_DNA"/>
</dbReference>